<evidence type="ECO:0000313" key="2">
    <source>
        <dbReference type="Proteomes" id="UP000198460"/>
    </source>
</evidence>
<evidence type="ECO:0000313" key="1">
    <source>
        <dbReference type="EMBL" id="SMG01056.1"/>
    </source>
</evidence>
<gene>
    <name evidence="1" type="ORF">BSIN_4042</name>
</gene>
<name>A0A238H6T1_9BURK</name>
<proteinExistence type="predicted"/>
<sequence length="60" mass="6897">MTIASTTPARDLDARDAQRYRWLRQTCHRDEIINEFVIGTPEDLDAAIDENLPPEKQEVA</sequence>
<accession>A0A238H6T1</accession>
<organism evidence="1 2">
    <name type="scientific">Burkholderia singularis</name>
    <dbReference type="NCBI Taxonomy" id="1503053"/>
    <lineage>
        <taxon>Bacteria</taxon>
        <taxon>Pseudomonadati</taxon>
        <taxon>Pseudomonadota</taxon>
        <taxon>Betaproteobacteria</taxon>
        <taxon>Burkholderiales</taxon>
        <taxon>Burkholderiaceae</taxon>
        <taxon>Burkholderia</taxon>
        <taxon>pseudomallei group</taxon>
    </lineage>
</organism>
<dbReference type="RefSeq" id="WP_089341040.1">
    <property type="nucleotide sequence ID" value="NZ_FXAN01000066.1"/>
</dbReference>
<reference evidence="1 2" key="1">
    <citation type="submission" date="2017-04" db="EMBL/GenBank/DDBJ databases">
        <authorList>
            <person name="Afonso C.L."/>
            <person name="Miller P.J."/>
            <person name="Scott M.A."/>
            <person name="Spackman E."/>
            <person name="Goraichik I."/>
            <person name="Dimitrov K.M."/>
            <person name="Suarez D.L."/>
            <person name="Swayne D.E."/>
        </authorList>
    </citation>
    <scope>NUCLEOTIDE SEQUENCE [LARGE SCALE GENOMIC DNA]</scope>
    <source>
        <strain evidence="1">LMG 28154</strain>
    </source>
</reference>
<protein>
    <submittedName>
        <fullName evidence="1">Uncharacterized protein</fullName>
    </submittedName>
</protein>
<dbReference type="AlphaFoldDB" id="A0A238H6T1"/>
<dbReference type="Proteomes" id="UP000198460">
    <property type="component" value="Unassembled WGS sequence"/>
</dbReference>
<dbReference type="EMBL" id="FXAN01000066">
    <property type="protein sequence ID" value="SMG01056.1"/>
    <property type="molecule type" value="Genomic_DNA"/>
</dbReference>